<name>A0A2P2BPL4_9FIRM</name>
<keyword evidence="8" id="KW-1185">Reference proteome</keyword>
<evidence type="ECO:0000313" key="7">
    <source>
        <dbReference type="EMBL" id="CEI72272.1"/>
    </source>
</evidence>
<evidence type="ECO:0000256" key="1">
    <source>
        <dbReference type="ARBA" id="ARBA00023015"/>
    </source>
</evidence>
<accession>A0A2P2BPL4</accession>
<keyword evidence="3" id="KW-0238">DNA-binding</keyword>
<keyword evidence="1" id="KW-0805">Transcription regulation</keyword>
<dbReference type="GO" id="GO:0006352">
    <property type="term" value="P:DNA-templated transcription initiation"/>
    <property type="evidence" value="ECO:0007669"/>
    <property type="project" value="InterPro"/>
</dbReference>
<dbReference type="GO" id="GO:0003677">
    <property type="term" value="F:DNA binding"/>
    <property type="evidence" value="ECO:0007669"/>
    <property type="project" value="UniProtKB-KW"/>
</dbReference>
<dbReference type="InterPro" id="IPR013325">
    <property type="entry name" value="RNA_pol_sigma_r2"/>
</dbReference>
<dbReference type="CDD" id="cd06171">
    <property type="entry name" value="Sigma70_r4"/>
    <property type="match status" value="1"/>
</dbReference>
<evidence type="ECO:0000256" key="3">
    <source>
        <dbReference type="ARBA" id="ARBA00023125"/>
    </source>
</evidence>
<evidence type="ECO:0000256" key="4">
    <source>
        <dbReference type="ARBA" id="ARBA00023163"/>
    </source>
</evidence>
<dbReference type="PRINTS" id="PR00046">
    <property type="entry name" value="SIGMA70FCT"/>
</dbReference>
<evidence type="ECO:0000256" key="2">
    <source>
        <dbReference type="ARBA" id="ARBA00023082"/>
    </source>
</evidence>
<dbReference type="Gene3D" id="1.20.140.160">
    <property type="match status" value="1"/>
</dbReference>
<dbReference type="InterPro" id="IPR007630">
    <property type="entry name" value="RNA_pol_sigma70_r4"/>
</dbReference>
<dbReference type="GO" id="GO:0016987">
    <property type="term" value="F:sigma factor activity"/>
    <property type="evidence" value="ECO:0007669"/>
    <property type="project" value="UniProtKB-KW"/>
</dbReference>
<keyword evidence="4" id="KW-0804">Transcription</keyword>
<dbReference type="Pfam" id="PF04542">
    <property type="entry name" value="Sigma70_r2"/>
    <property type="match status" value="1"/>
</dbReference>
<dbReference type="RefSeq" id="WP_166505005.1">
    <property type="nucleotide sequence ID" value="NZ_LN650648.1"/>
</dbReference>
<keyword evidence="2" id="KW-0731">Sigma factor</keyword>
<reference evidence="7 8" key="1">
    <citation type="submission" date="2014-09" db="EMBL/GenBank/DDBJ databases">
        <authorList>
            <person name="Hornung B.V."/>
        </authorList>
    </citation>
    <scope>NUCLEOTIDE SEQUENCE [LARGE SCALE GENOMIC DNA]</scope>
    <source>
        <strain evidence="7 8">FRIFI</strain>
    </source>
</reference>
<dbReference type="PANTHER" id="PTHR30385:SF7">
    <property type="entry name" value="RNA POLYMERASE SIGMA FACTOR FLIA"/>
    <property type="match status" value="1"/>
</dbReference>
<sequence length="237" mass="27557">MNSHQQEELIISNMPLVKHIASKYYTSKMGMEYEDLVSYGVMGLIDATNKFDESRGVKFSTYASIRISSYIIDEIRKYSPISRMYMSKIKEYNKAVEILQNKFFRKPTIDEIANHMGVSKNEINDINVKMLDLNNVYLDNVIFDDENEVKLIDTLKEKEELSPTHLVEKDELQEIMAKAIDTLNEKDRLVLSLYYYEELTLKEIGLILGVSESRVSQLNSRAIKNLKLAMKKLKYID</sequence>
<protein>
    <submittedName>
        <fullName evidence="7">RNA polymerase sigma factor WhiG</fullName>
    </submittedName>
</protein>
<dbReference type="AlphaFoldDB" id="A0A2P2BPL4"/>
<dbReference type="InterPro" id="IPR013324">
    <property type="entry name" value="RNA_pol_sigma_r3/r4-like"/>
</dbReference>
<dbReference type="NCBIfam" id="TIGR02479">
    <property type="entry name" value="FliA_WhiG"/>
    <property type="match status" value="1"/>
</dbReference>
<dbReference type="InterPro" id="IPR012845">
    <property type="entry name" value="RNA_pol_sigma_FliA_WhiG"/>
</dbReference>
<evidence type="ECO:0000313" key="8">
    <source>
        <dbReference type="Proteomes" id="UP000245695"/>
    </source>
</evidence>
<feature type="domain" description="RNA polymerase sigma-70 region 4" evidence="6">
    <location>
        <begin position="179"/>
        <end position="227"/>
    </location>
</feature>
<evidence type="ECO:0000259" key="6">
    <source>
        <dbReference type="Pfam" id="PF04545"/>
    </source>
</evidence>
<dbReference type="PIRSF" id="PIRSF000770">
    <property type="entry name" value="RNA_pol_sigma-SigE/K"/>
    <property type="match status" value="1"/>
</dbReference>
<dbReference type="Pfam" id="PF04545">
    <property type="entry name" value="Sigma70_r4"/>
    <property type="match status" value="1"/>
</dbReference>
<feature type="domain" description="RNA polymerase sigma-70 region 2" evidence="5">
    <location>
        <begin position="10"/>
        <end position="78"/>
    </location>
</feature>
<dbReference type="NCBIfam" id="TIGR02937">
    <property type="entry name" value="sigma70-ECF"/>
    <property type="match status" value="1"/>
</dbReference>
<evidence type="ECO:0000259" key="5">
    <source>
        <dbReference type="Pfam" id="PF04542"/>
    </source>
</evidence>
<dbReference type="GO" id="GO:0003899">
    <property type="term" value="F:DNA-directed RNA polymerase activity"/>
    <property type="evidence" value="ECO:0007669"/>
    <property type="project" value="InterPro"/>
</dbReference>
<dbReference type="SUPFAM" id="SSF88659">
    <property type="entry name" value="Sigma3 and sigma4 domains of RNA polymerase sigma factors"/>
    <property type="match status" value="2"/>
</dbReference>
<proteinExistence type="predicted"/>
<organism evidence="7 8">
    <name type="scientific">Romboutsia hominis</name>
    <dbReference type="NCBI Taxonomy" id="1507512"/>
    <lineage>
        <taxon>Bacteria</taxon>
        <taxon>Bacillati</taxon>
        <taxon>Bacillota</taxon>
        <taxon>Clostridia</taxon>
        <taxon>Peptostreptococcales</taxon>
        <taxon>Peptostreptococcaceae</taxon>
        <taxon>Romboutsia</taxon>
    </lineage>
</organism>
<dbReference type="PANTHER" id="PTHR30385">
    <property type="entry name" value="SIGMA FACTOR F FLAGELLAR"/>
    <property type="match status" value="1"/>
</dbReference>
<dbReference type="InterPro" id="IPR007627">
    <property type="entry name" value="RNA_pol_sigma70_r2"/>
</dbReference>
<dbReference type="InterPro" id="IPR000943">
    <property type="entry name" value="RNA_pol_sigma70"/>
</dbReference>
<dbReference type="KEGG" id="rhom:FRIFI_0727"/>
<dbReference type="SUPFAM" id="SSF88946">
    <property type="entry name" value="Sigma2 domain of RNA polymerase sigma factors"/>
    <property type="match status" value="1"/>
</dbReference>
<dbReference type="Gene3D" id="1.10.1740.10">
    <property type="match status" value="1"/>
</dbReference>
<gene>
    <name evidence="7" type="ORF">FRIFI_0727</name>
</gene>
<dbReference type="InterPro" id="IPR014284">
    <property type="entry name" value="RNA_pol_sigma-70_dom"/>
</dbReference>
<dbReference type="Proteomes" id="UP000245695">
    <property type="component" value="Chromosome 1"/>
</dbReference>
<dbReference type="EMBL" id="LN650648">
    <property type="protein sequence ID" value="CEI72272.1"/>
    <property type="molecule type" value="Genomic_DNA"/>
</dbReference>